<name>A0AAD9QMG3_ACRCE</name>
<sequence>MNVPVTKNPIDKLTRSFYTFVQDAPSLGSCYKDQDIQGVRKKKKKKCSDQGKADVSGRLQMSVEEGEERRGASIQDRTVSLGSSHLDHDIQGGMKRKRKKCSDRRKAGSSDKDQGIQRGIGKKRKKCRDLEKEDIKK</sequence>
<protein>
    <submittedName>
        <fullName evidence="2">Uncharacterized protein</fullName>
    </submittedName>
</protein>
<feature type="compositionally biased region" description="Basic and acidic residues" evidence="1">
    <location>
        <begin position="128"/>
        <end position="137"/>
    </location>
</feature>
<evidence type="ECO:0000313" key="3">
    <source>
        <dbReference type="Proteomes" id="UP001249851"/>
    </source>
</evidence>
<keyword evidence="3" id="KW-1185">Reference proteome</keyword>
<dbReference type="EMBL" id="JARQWQ010000024">
    <property type="protein sequence ID" value="KAK2563952.1"/>
    <property type="molecule type" value="Genomic_DNA"/>
</dbReference>
<dbReference type="AlphaFoldDB" id="A0AAD9QMG3"/>
<feature type="compositionally biased region" description="Basic and acidic residues" evidence="1">
    <location>
        <begin position="104"/>
        <end position="115"/>
    </location>
</feature>
<proteinExistence type="predicted"/>
<reference evidence="2" key="1">
    <citation type="journal article" date="2023" name="G3 (Bethesda)">
        <title>Whole genome assembly and annotation of the endangered Caribbean coral Acropora cervicornis.</title>
        <authorList>
            <person name="Selwyn J.D."/>
            <person name="Vollmer S.V."/>
        </authorList>
    </citation>
    <scope>NUCLEOTIDE SEQUENCE</scope>
    <source>
        <strain evidence="2">K2</strain>
    </source>
</reference>
<reference evidence="2" key="2">
    <citation type="journal article" date="2023" name="Science">
        <title>Genomic signatures of disease resistance in endangered staghorn corals.</title>
        <authorList>
            <person name="Vollmer S.V."/>
            <person name="Selwyn J.D."/>
            <person name="Despard B.A."/>
            <person name="Roesel C.L."/>
        </authorList>
    </citation>
    <scope>NUCLEOTIDE SEQUENCE</scope>
    <source>
        <strain evidence="2">K2</strain>
    </source>
</reference>
<evidence type="ECO:0000256" key="1">
    <source>
        <dbReference type="SAM" id="MobiDB-lite"/>
    </source>
</evidence>
<accession>A0AAD9QMG3</accession>
<organism evidence="2 3">
    <name type="scientific">Acropora cervicornis</name>
    <name type="common">Staghorn coral</name>
    <dbReference type="NCBI Taxonomy" id="6130"/>
    <lineage>
        <taxon>Eukaryota</taxon>
        <taxon>Metazoa</taxon>
        <taxon>Cnidaria</taxon>
        <taxon>Anthozoa</taxon>
        <taxon>Hexacorallia</taxon>
        <taxon>Scleractinia</taxon>
        <taxon>Astrocoeniina</taxon>
        <taxon>Acroporidae</taxon>
        <taxon>Acropora</taxon>
    </lineage>
</organism>
<evidence type="ECO:0000313" key="2">
    <source>
        <dbReference type="EMBL" id="KAK2563952.1"/>
    </source>
</evidence>
<feature type="compositionally biased region" description="Basic residues" evidence="1">
    <location>
        <begin position="94"/>
        <end position="103"/>
    </location>
</feature>
<dbReference type="Proteomes" id="UP001249851">
    <property type="component" value="Unassembled WGS sequence"/>
</dbReference>
<feature type="region of interest" description="Disordered" evidence="1">
    <location>
        <begin position="41"/>
        <end position="137"/>
    </location>
</feature>
<gene>
    <name evidence="2" type="ORF">P5673_012970</name>
</gene>
<comment type="caution">
    <text evidence="2">The sequence shown here is derived from an EMBL/GenBank/DDBJ whole genome shotgun (WGS) entry which is preliminary data.</text>
</comment>